<gene>
    <name evidence="2" type="ORF">LTR05_005314</name>
</gene>
<organism evidence="2 3">
    <name type="scientific">Lithohypha guttulata</name>
    <dbReference type="NCBI Taxonomy" id="1690604"/>
    <lineage>
        <taxon>Eukaryota</taxon>
        <taxon>Fungi</taxon>
        <taxon>Dikarya</taxon>
        <taxon>Ascomycota</taxon>
        <taxon>Pezizomycotina</taxon>
        <taxon>Eurotiomycetes</taxon>
        <taxon>Chaetothyriomycetidae</taxon>
        <taxon>Chaetothyriales</taxon>
        <taxon>Trichomeriaceae</taxon>
        <taxon>Lithohypha</taxon>
    </lineage>
</organism>
<feature type="region of interest" description="Disordered" evidence="1">
    <location>
        <begin position="266"/>
        <end position="286"/>
    </location>
</feature>
<evidence type="ECO:0000256" key="1">
    <source>
        <dbReference type="SAM" id="MobiDB-lite"/>
    </source>
</evidence>
<feature type="compositionally biased region" description="Basic and acidic residues" evidence="1">
    <location>
        <begin position="352"/>
        <end position="363"/>
    </location>
</feature>
<feature type="compositionally biased region" description="Basic residues" evidence="1">
    <location>
        <begin position="79"/>
        <end position="92"/>
    </location>
</feature>
<evidence type="ECO:0000313" key="2">
    <source>
        <dbReference type="EMBL" id="KAK5084238.1"/>
    </source>
</evidence>
<feature type="compositionally biased region" description="Polar residues" evidence="1">
    <location>
        <begin position="377"/>
        <end position="386"/>
    </location>
</feature>
<feature type="compositionally biased region" description="Polar residues" evidence="1">
    <location>
        <begin position="274"/>
        <end position="286"/>
    </location>
</feature>
<proteinExistence type="predicted"/>
<protein>
    <submittedName>
        <fullName evidence="2">Uncharacterized protein</fullName>
    </submittedName>
</protein>
<accession>A0AAN7YFS5</accession>
<keyword evidence="3" id="KW-1185">Reference proteome</keyword>
<reference evidence="2 3" key="1">
    <citation type="submission" date="2023-08" db="EMBL/GenBank/DDBJ databases">
        <title>Black Yeasts Isolated from many extreme environments.</title>
        <authorList>
            <person name="Coleine C."/>
            <person name="Stajich J.E."/>
            <person name="Selbmann L."/>
        </authorList>
    </citation>
    <scope>NUCLEOTIDE SEQUENCE [LARGE SCALE GENOMIC DNA]</scope>
    <source>
        <strain evidence="2 3">CCFEE 5910</strain>
    </source>
</reference>
<feature type="region of interest" description="Disordered" evidence="1">
    <location>
        <begin position="343"/>
        <end position="386"/>
    </location>
</feature>
<evidence type="ECO:0000313" key="3">
    <source>
        <dbReference type="Proteomes" id="UP001309876"/>
    </source>
</evidence>
<sequence length="478" mass="53949">MRLHDPIMSEYEFEQLPPTLQRKYFSSLERLRLVHDAENSKAQSRSGRRPFVPQIGGSRKPSVSSAASTDRSFSTTSHPRARSSSHLRKASRKATTPTTTLTNPWGLAALPAAILRKQFSTEEQYHIAGRLNLVILDATDEALYKQYHQRINLANRHSLDLDLRNGTEGYDSEEEEDVMDPKDFESFRWLDQDNELDLRLDDYHAISSDLSSRTSPQPAFGRSYRRGLSFSNASFRRRSSSATSLHSPPSIGLTPTRTAPLLPAALLQPRHRSTTSTTSVDPSATHYQDPAAKLKLRVYLASPQKFDEAIEFGFPSLHTGAVSSSTRPKTSAGIIDVRPKTFLADDTPSLSEDERSEYFHQDSPRTPIEMSFPPQRPSQKSSTDRSTYFRPRAVHNYGDSYAHVPASDREMTLKMTLTRPELRALEDSEIARQTRINDMPLEKVPLTVPIGGSTSIWDDLPEEPSRFKRFFKKLKGRA</sequence>
<dbReference type="EMBL" id="JAVRRJ010000005">
    <property type="protein sequence ID" value="KAK5084238.1"/>
    <property type="molecule type" value="Genomic_DNA"/>
</dbReference>
<feature type="region of interest" description="Disordered" evidence="1">
    <location>
        <begin position="37"/>
        <end position="102"/>
    </location>
</feature>
<comment type="caution">
    <text evidence="2">The sequence shown here is derived from an EMBL/GenBank/DDBJ whole genome shotgun (WGS) entry which is preliminary data.</text>
</comment>
<name>A0AAN7YFS5_9EURO</name>
<dbReference type="AlphaFoldDB" id="A0AAN7YFS5"/>
<dbReference type="Proteomes" id="UP001309876">
    <property type="component" value="Unassembled WGS sequence"/>
</dbReference>
<feature type="compositionally biased region" description="Polar residues" evidence="1">
    <location>
        <begin position="61"/>
        <end position="78"/>
    </location>
</feature>